<evidence type="ECO:0000259" key="2">
    <source>
        <dbReference type="PROSITE" id="PS51525"/>
    </source>
</evidence>
<keyword evidence="4" id="KW-1185">Reference proteome</keyword>
<feature type="region of interest" description="Disordered" evidence="1">
    <location>
        <begin position="1"/>
        <end position="69"/>
    </location>
</feature>
<reference evidence="4" key="1">
    <citation type="journal article" date="2016" name="Nat. Commun.">
        <title>The Gonium pectorale genome demonstrates co-option of cell cycle regulation during the evolution of multicellularity.</title>
        <authorList>
            <person name="Hanschen E.R."/>
            <person name="Marriage T.N."/>
            <person name="Ferris P.J."/>
            <person name="Hamaji T."/>
            <person name="Toyoda A."/>
            <person name="Fujiyama A."/>
            <person name="Neme R."/>
            <person name="Noguchi H."/>
            <person name="Minakuchi Y."/>
            <person name="Suzuki M."/>
            <person name="Kawai-Toyooka H."/>
            <person name="Smith D.R."/>
            <person name="Sparks H."/>
            <person name="Anderson J."/>
            <person name="Bakaric R."/>
            <person name="Luria V."/>
            <person name="Karger A."/>
            <person name="Kirschner M.W."/>
            <person name="Durand P.M."/>
            <person name="Michod R.E."/>
            <person name="Nozaki H."/>
            <person name="Olson B.J."/>
        </authorList>
    </citation>
    <scope>NUCLEOTIDE SEQUENCE [LARGE SCALE GENOMIC DNA]</scope>
    <source>
        <strain evidence="4">NIES-2863</strain>
    </source>
</reference>
<feature type="region of interest" description="Disordered" evidence="1">
    <location>
        <begin position="138"/>
        <end position="165"/>
    </location>
</feature>
<feature type="compositionally biased region" description="Low complexity" evidence="1">
    <location>
        <begin position="40"/>
        <end position="55"/>
    </location>
</feature>
<proteinExistence type="predicted"/>
<feature type="compositionally biased region" description="Polar residues" evidence="1">
    <location>
        <begin position="144"/>
        <end position="158"/>
    </location>
</feature>
<evidence type="ECO:0000256" key="1">
    <source>
        <dbReference type="SAM" id="MobiDB-lite"/>
    </source>
</evidence>
<comment type="caution">
    <text evidence="3">The sequence shown here is derived from an EMBL/GenBank/DDBJ whole genome shotgun (WGS) entry which is preliminary data.</text>
</comment>
<dbReference type="Gene3D" id="1.20.1270.220">
    <property type="match status" value="1"/>
</dbReference>
<dbReference type="PROSITE" id="PS51525">
    <property type="entry name" value="NET"/>
    <property type="match status" value="1"/>
</dbReference>
<evidence type="ECO:0000313" key="3">
    <source>
        <dbReference type="EMBL" id="KXZ54609.1"/>
    </source>
</evidence>
<dbReference type="Pfam" id="PF17035">
    <property type="entry name" value="BET"/>
    <property type="match status" value="1"/>
</dbReference>
<dbReference type="InterPro" id="IPR027353">
    <property type="entry name" value="NET_dom"/>
</dbReference>
<dbReference type="InterPro" id="IPR038336">
    <property type="entry name" value="NET_sf"/>
</dbReference>
<gene>
    <name evidence="3" type="ORF">GPECTOR_4g674</name>
</gene>
<feature type="compositionally biased region" description="Polar residues" evidence="1">
    <location>
        <begin position="1"/>
        <end position="11"/>
    </location>
</feature>
<sequence>MATGTATGTAKESQRTDLGLPSQQTASAEPATKDDVTYDATAAAPPSRAANGGRAYSHEVTSGGKGLEKALASRRRKQIATELQNALGELSEEQLNELIVLLPLEAMQPDESGEMELDFEALDDANLRKLEAWLRSVRGHAPVSPSQSSDFPSVQSEAGDQEEIP</sequence>
<dbReference type="STRING" id="33097.A0A150GXQ6"/>
<organism evidence="3 4">
    <name type="scientific">Gonium pectorale</name>
    <name type="common">Green alga</name>
    <dbReference type="NCBI Taxonomy" id="33097"/>
    <lineage>
        <taxon>Eukaryota</taxon>
        <taxon>Viridiplantae</taxon>
        <taxon>Chlorophyta</taxon>
        <taxon>core chlorophytes</taxon>
        <taxon>Chlorophyceae</taxon>
        <taxon>CS clade</taxon>
        <taxon>Chlamydomonadales</taxon>
        <taxon>Volvocaceae</taxon>
        <taxon>Gonium</taxon>
    </lineage>
</organism>
<dbReference type="EMBL" id="LSYV01000005">
    <property type="protein sequence ID" value="KXZ54609.1"/>
    <property type="molecule type" value="Genomic_DNA"/>
</dbReference>
<protein>
    <recommendedName>
        <fullName evidence="2">NET domain-containing protein</fullName>
    </recommendedName>
</protein>
<dbReference type="Proteomes" id="UP000075714">
    <property type="component" value="Unassembled WGS sequence"/>
</dbReference>
<feature type="domain" description="NET" evidence="2">
    <location>
        <begin position="61"/>
        <end position="145"/>
    </location>
</feature>
<accession>A0A150GXQ6</accession>
<evidence type="ECO:0000313" key="4">
    <source>
        <dbReference type="Proteomes" id="UP000075714"/>
    </source>
</evidence>
<name>A0A150GXQ6_GONPE</name>
<dbReference type="AlphaFoldDB" id="A0A150GXQ6"/>